<gene>
    <name evidence="3" type="ORF">C8F04DRAFT_1315760</name>
</gene>
<reference evidence="3" key="1">
    <citation type="submission" date="2023-03" db="EMBL/GenBank/DDBJ databases">
        <title>Massive genome expansion in bonnet fungi (Mycena s.s.) driven by repeated elements and novel gene families across ecological guilds.</title>
        <authorList>
            <consortium name="Lawrence Berkeley National Laboratory"/>
            <person name="Harder C.B."/>
            <person name="Miyauchi S."/>
            <person name="Viragh M."/>
            <person name="Kuo A."/>
            <person name="Thoen E."/>
            <person name="Andreopoulos B."/>
            <person name="Lu D."/>
            <person name="Skrede I."/>
            <person name="Drula E."/>
            <person name="Henrissat B."/>
            <person name="Morin E."/>
            <person name="Kohler A."/>
            <person name="Barry K."/>
            <person name="LaButti K."/>
            <person name="Morin E."/>
            <person name="Salamov A."/>
            <person name="Lipzen A."/>
            <person name="Mereny Z."/>
            <person name="Hegedus B."/>
            <person name="Baldrian P."/>
            <person name="Stursova M."/>
            <person name="Weitz H."/>
            <person name="Taylor A."/>
            <person name="Grigoriev I.V."/>
            <person name="Nagy L.G."/>
            <person name="Martin F."/>
            <person name="Kauserud H."/>
        </authorList>
    </citation>
    <scope>NUCLEOTIDE SEQUENCE</scope>
    <source>
        <strain evidence="3">CBHHK200</strain>
    </source>
</reference>
<feature type="compositionally biased region" description="Low complexity" evidence="1">
    <location>
        <begin position="299"/>
        <end position="319"/>
    </location>
</feature>
<sequence>GIPDSDPAITAVRAFLPTIKPQQIGSLRQILEWRVEYTEPVPGQKHLSPLWALMPGRAFSPLINSTFFDAAQVLLDRRVSHGSGGTGWSRTWLIAQYARAFRGADAWTQLGQWFALFPPPYSLYNTGGTDGFFFQIDGNFGFVSGVTEMLLQSHAGVVHLLPALPVDAVPGRMTAATRAHESVASGSASLSIPPSGFPPTSEFPTAGPSTSWFPTHAAPSSIPYYSSPPAPSFWGTDQFLATVFAPPAGYASNHAQQAFHGYGAGVSQQYSHPNPYVPPPPVLDELLMNELRSASIPGLSSSELSFSSSSTSGSSRWSSVEPGDMSEAFGLSSIDPEDARRFVENTGELHLAVLPALIPYLSKIGSDFDLLEPNTNLGEGQHRWNNIQTGVDMATVESLIKYEQLDISVESQLQTAERTGDLRNTRNNVVHRYISRSTRRIAAHEKYKRSSVVDAKVRLREVIVSETQSHLKKAKAAVESNPSLSNRTKVKGLHERLREARLGLKKAKAEAKSNSSGRVHSRHRIGSRKLAFLQNSKLGIPAASPPAESPEDCCAGGATDTHNSSYYAGVHYIIRGNGQSPSSAGAQEEEVQLVRTMTGLGLDDEPEMVV</sequence>
<feature type="non-terminal residue" evidence="3">
    <location>
        <position position="1"/>
    </location>
</feature>
<dbReference type="PANTHER" id="PTHR31084:SF0">
    <property type="entry name" value="ALPHA-L-FUCOSIDASE 2"/>
    <property type="match status" value="1"/>
</dbReference>
<accession>A0AAD6S4E8</accession>
<protein>
    <recommendedName>
        <fullName evidence="2">Glycosyl hydrolase family 95 catalytic domain-containing protein</fullName>
    </recommendedName>
</protein>
<dbReference type="InterPro" id="IPR054363">
    <property type="entry name" value="GH95_cat"/>
</dbReference>
<proteinExistence type="predicted"/>
<evidence type="ECO:0000313" key="3">
    <source>
        <dbReference type="EMBL" id="KAJ7020893.1"/>
    </source>
</evidence>
<comment type="caution">
    <text evidence="3">The sequence shown here is derived from an EMBL/GenBank/DDBJ whole genome shotgun (WGS) entry which is preliminary data.</text>
</comment>
<dbReference type="Gene3D" id="1.50.10.10">
    <property type="match status" value="1"/>
</dbReference>
<evidence type="ECO:0000256" key="1">
    <source>
        <dbReference type="SAM" id="MobiDB-lite"/>
    </source>
</evidence>
<feature type="region of interest" description="Disordered" evidence="1">
    <location>
        <begin position="299"/>
        <end position="321"/>
    </location>
</feature>
<dbReference type="Proteomes" id="UP001218188">
    <property type="component" value="Unassembled WGS sequence"/>
</dbReference>
<dbReference type="AlphaFoldDB" id="A0AAD6S4E8"/>
<dbReference type="GO" id="GO:0004560">
    <property type="term" value="F:alpha-L-fucosidase activity"/>
    <property type="evidence" value="ECO:0007669"/>
    <property type="project" value="TreeGrafter"/>
</dbReference>
<dbReference type="Pfam" id="PF22124">
    <property type="entry name" value="Glyco_hydro_95_cat"/>
    <property type="match status" value="1"/>
</dbReference>
<dbReference type="EMBL" id="JARJCM010000248">
    <property type="protein sequence ID" value="KAJ7020893.1"/>
    <property type="molecule type" value="Genomic_DNA"/>
</dbReference>
<keyword evidence="4" id="KW-1185">Reference proteome</keyword>
<dbReference type="InterPro" id="IPR008928">
    <property type="entry name" value="6-hairpin_glycosidase_sf"/>
</dbReference>
<dbReference type="InterPro" id="IPR012341">
    <property type="entry name" value="6hp_glycosidase-like_sf"/>
</dbReference>
<dbReference type="GO" id="GO:0005975">
    <property type="term" value="P:carbohydrate metabolic process"/>
    <property type="evidence" value="ECO:0007669"/>
    <property type="project" value="InterPro"/>
</dbReference>
<organism evidence="3 4">
    <name type="scientific">Mycena alexandri</name>
    <dbReference type="NCBI Taxonomy" id="1745969"/>
    <lineage>
        <taxon>Eukaryota</taxon>
        <taxon>Fungi</taxon>
        <taxon>Dikarya</taxon>
        <taxon>Basidiomycota</taxon>
        <taxon>Agaricomycotina</taxon>
        <taxon>Agaricomycetes</taxon>
        <taxon>Agaricomycetidae</taxon>
        <taxon>Agaricales</taxon>
        <taxon>Marasmiineae</taxon>
        <taxon>Mycenaceae</taxon>
        <taxon>Mycena</taxon>
    </lineage>
</organism>
<evidence type="ECO:0000313" key="4">
    <source>
        <dbReference type="Proteomes" id="UP001218188"/>
    </source>
</evidence>
<name>A0AAD6S4E8_9AGAR</name>
<evidence type="ECO:0000259" key="2">
    <source>
        <dbReference type="Pfam" id="PF22124"/>
    </source>
</evidence>
<dbReference type="PANTHER" id="PTHR31084">
    <property type="entry name" value="ALPHA-L-FUCOSIDASE 2"/>
    <property type="match status" value="1"/>
</dbReference>
<feature type="domain" description="Glycosyl hydrolase family 95 catalytic" evidence="2">
    <location>
        <begin position="8"/>
        <end position="150"/>
    </location>
</feature>
<dbReference type="SUPFAM" id="SSF48208">
    <property type="entry name" value="Six-hairpin glycosidases"/>
    <property type="match status" value="1"/>
</dbReference>